<protein>
    <submittedName>
        <fullName evidence="5">CDK2-associated and cullin domain-containing protein 1-like</fullName>
    </submittedName>
</protein>
<dbReference type="RefSeq" id="XP_006816026.1">
    <property type="nucleotide sequence ID" value="XM_006815963.1"/>
</dbReference>
<comment type="similarity">
    <text evidence="1">Belongs to the cullin family.</text>
</comment>
<organism evidence="4 5">
    <name type="scientific">Saccoglossus kowalevskii</name>
    <name type="common">Acorn worm</name>
    <dbReference type="NCBI Taxonomy" id="10224"/>
    <lineage>
        <taxon>Eukaryota</taxon>
        <taxon>Metazoa</taxon>
        <taxon>Hemichordata</taxon>
        <taxon>Enteropneusta</taxon>
        <taxon>Harrimaniidae</taxon>
        <taxon>Saccoglossus</taxon>
    </lineage>
</organism>
<accession>A0ABM0M7N5</accession>
<dbReference type="InterPro" id="IPR042652">
    <property type="entry name" value="CACUL1"/>
</dbReference>
<keyword evidence="4" id="KW-1185">Reference proteome</keyword>
<feature type="region of interest" description="Disordered" evidence="2">
    <location>
        <begin position="247"/>
        <end position="286"/>
    </location>
</feature>
<dbReference type="PANTHER" id="PTHR46636">
    <property type="entry name" value="CDK2-ASSOCIATED AND CULLIN DOMAIN-CONTAINING PROTEIN 1"/>
    <property type="match status" value="1"/>
</dbReference>
<dbReference type="SUPFAM" id="SSF74788">
    <property type="entry name" value="Cullin repeat-like"/>
    <property type="match status" value="1"/>
</dbReference>
<gene>
    <name evidence="5" type="primary">LOC102804003</name>
</gene>
<dbReference type="Proteomes" id="UP000694865">
    <property type="component" value="Unplaced"/>
</dbReference>
<feature type="compositionally biased region" description="Basic and acidic residues" evidence="2">
    <location>
        <begin position="250"/>
        <end position="271"/>
    </location>
</feature>
<feature type="compositionally biased region" description="Polar residues" evidence="2">
    <location>
        <begin position="10"/>
        <end position="23"/>
    </location>
</feature>
<dbReference type="InterPro" id="IPR001373">
    <property type="entry name" value="Cullin_N"/>
</dbReference>
<feature type="domain" description="Cullin N-terminal" evidence="3">
    <location>
        <begin position="52"/>
        <end position="216"/>
    </location>
</feature>
<evidence type="ECO:0000313" key="5">
    <source>
        <dbReference type="RefSeq" id="XP_006816026.1"/>
    </source>
</evidence>
<feature type="compositionally biased region" description="Polar residues" evidence="2">
    <location>
        <begin position="272"/>
        <end position="286"/>
    </location>
</feature>
<evidence type="ECO:0000259" key="3">
    <source>
        <dbReference type="Pfam" id="PF00888"/>
    </source>
</evidence>
<feature type="region of interest" description="Disordered" evidence="2">
    <location>
        <begin position="1"/>
        <end position="26"/>
    </location>
</feature>
<reference evidence="5" key="1">
    <citation type="submission" date="2025-08" db="UniProtKB">
        <authorList>
            <consortium name="RefSeq"/>
        </authorList>
    </citation>
    <scope>IDENTIFICATION</scope>
    <source>
        <tissue evidence="5">Testes</tissue>
    </source>
</reference>
<name>A0ABM0M7N5_SACKO</name>
<evidence type="ECO:0000256" key="1">
    <source>
        <dbReference type="ARBA" id="ARBA00006019"/>
    </source>
</evidence>
<dbReference type="GeneID" id="102804003"/>
<sequence length="286" mass="33016">MDEPMEDQGGVNQSNEQHQQQSIDTERKKLPSLLRPVVMGAITKEEYSTQYWPKLENAIIQLLTQTPGDYIPISYEQMYSCVYKCVCQQHSEQMYNDLIKVVTQHLERLSTELQASSIDVYVERFNFALTQYTQALGGIVPIFNYMNRFYVATKLNTDLKDELSHLYTVYVADKHVTGLFTLLEEAQHKPFTVSPPTMANIIKGLHHLKPAYAQLKPYLFAKFIPNILPPAQEDLLEQYVEETRQMQQELIERQGYSRDNQGRKRPGEDSMQKSVSSSYMPKNSSS</sequence>
<proteinExistence type="inferred from homology"/>
<dbReference type="PANTHER" id="PTHR46636:SF1">
    <property type="entry name" value="CDK2-ASSOCIATED AND CULLIN DOMAIN-CONTAINING PROTEIN 1"/>
    <property type="match status" value="1"/>
</dbReference>
<evidence type="ECO:0000313" key="4">
    <source>
        <dbReference type="Proteomes" id="UP000694865"/>
    </source>
</evidence>
<dbReference type="InterPro" id="IPR016159">
    <property type="entry name" value="Cullin_repeat-like_dom_sf"/>
</dbReference>
<dbReference type="Gene3D" id="1.20.1310.10">
    <property type="entry name" value="Cullin Repeats"/>
    <property type="match status" value="1"/>
</dbReference>
<dbReference type="Pfam" id="PF00888">
    <property type="entry name" value="Cullin"/>
    <property type="match status" value="1"/>
</dbReference>
<evidence type="ECO:0000256" key="2">
    <source>
        <dbReference type="SAM" id="MobiDB-lite"/>
    </source>
</evidence>